<protein>
    <recommendedName>
        <fullName evidence="3">Coenzyme A biosynthesis bifunctional protein CoaBC</fullName>
    </recommendedName>
    <alternativeName>
        <fullName evidence="3">DNA/pantothenate metabolism flavoprotein</fullName>
    </alternativeName>
    <alternativeName>
        <fullName evidence="3">Phosphopantothenoylcysteine synthetase/decarboxylase</fullName>
        <shortName evidence="3">PPCS-PPCDC</shortName>
    </alternativeName>
    <domain>
        <recommendedName>
            <fullName evidence="3">Phosphopantothenoylcysteine decarboxylase</fullName>
            <shortName evidence="3">PPC decarboxylase</shortName>
            <shortName evidence="3">PPC-DC</shortName>
            <ecNumber evidence="3">4.1.1.36</ecNumber>
        </recommendedName>
        <alternativeName>
            <fullName evidence="3">CoaC</fullName>
        </alternativeName>
    </domain>
    <domain>
        <recommendedName>
            <fullName evidence="3">Phosphopantothenate--cysteine ligase</fullName>
            <ecNumber evidence="3">6.3.2.5</ecNumber>
        </recommendedName>
        <alternativeName>
            <fullName evidence="3">CoaB</fullName>
        </alternativeName>
        <alternativeName>
            <fullName evidence="3">Phosphopantothenoylcysteine synthetase</fullName>
            <shortName evidence="3">PPC synthetase</shortName>
            <shortName evidence="3">PPC-S</shortName>
        </alternativeName>
    </domain>
</protein>
<dbReference type="PANTHER" id="PTHR14359:SF6">
    <property type="entry name" value="PHOSPHOPANTOTHENOYLCYSTEINE DECARBOXYLASE"/>
    <property type="match status" value="1"/>
</dbReference>
<dbReference type="Gene3D" id="3.40.50.1950">
    <property type="entry name" value="Flavin prenyltransferase-like"/>
    <property type="match status" value="1"/>
</dbReference>
<dbReference type="GO" id="GO:0046872">
    <property type="term" value="F:metal ion binding"/>
    <property type="evidence" value="ECO:0007669"/>
    <property type="project" value="UniProtKB-KW"/>
</dbReference>
<dbReference type="GO" id="GO:0010181">
    <property type="term" value="F:FMN binding"/>
    <property type="evidence" value="ECO:0007669"/>
    <property type="project" value="UniProtKB-UniRule"/>
</dbReference>
<dbReference type="STRING" id="453591.Igni_0554"/>
<dbReference type="AlphaFoldDB" id="A8A9Y4"/>
<keyword evidence="3" id="KW-0436">Ligase</keyword>
<keyword evidence="3" id="KW-0511">Multifunctional enzyme</keyword>
<comment type="pathway">
    <text evidence="3">Cofactor biosynthesis; coenzyme A biosynthesis.</text>
</comment>
<reference evidence="6 7" key="1">
    <citation type="journal article" date="2008" name="Genome Biol.">
        <title>A genomic analysis of the archaeal system Ignicoccus hospitalis-Nanoarchaeum equitans.</title>
        <authorList>
            <person name="Podar M."/>
            <person name="Anderson I."/>
            <person name="Makarova K.S."/>
            <person name="Elkins J.G."/>
            <person name="Ivanova N."/>
            <person name="Wall M.A."/>
            <person name="Lykidis A."/>
            <person name="Mavromatis K."/>
            <person name="Sun H."/>
            <person name="Hudson M.E."/>
            <person name="Chen W."/>
            <person name="Deciu C."/>
            <person name="Hutchison D."/>
            <person name="Eads J.R."/>
            <person name="Anderson A."/>
            <person name="Fernandes F."/>
            <person name="Szeto E."/>
            <person name="Lapidus A."/>
            <person name="Kyrpides N.C."/>
            <person name="Saier M.H.Jr."/>
            <person name="Richardson P.M."/>
            <person name="Rachel R."/>
            <person name="Huber H."/>
            <person name="Eisen J.A."/>
            <person name="Koonin E.V."/>
            <person name="Keller M."/>
            <person name="Stetter K.O."/>
        </authorList>
    </citation>
    <scope>NUCLEOTIDE SEQUENCE [LARGE SCALE GENOMIC DNA]</scope>
    <source>
        <strain evidence="7">KIN4/I / DSM 18386 / JCM 14125</strain>
    </source>
</reference>
<feature type="binding site" evidence="3">
    <location>
        <position position="320"/>
    </location>
    <ligand>
        <name>CTP</name>
        <dbReference type="ChEBI" id="CHEBI:37563"/>
    </ligand>
</feature>
<dbReference type="OrthoDB" id="10536at2157"/>
<comment type="caution">
    <text evidence="3">Lacks conserved residue(s) required for the propagation of feature annotation.</text>
</comment>
<feature type="region of interest" description="Phosphopantothenate--cysteine ligase" evidence="3">
    <location>
        <begin position="195"/>
        <end position="400"/>
    </location>
</feature>
<dbReference type="PhylomeDB" id="A8A9Y4"/>
<evidence type="ECO:0000259" key="4">
    <source>
        <dbReference type="Pfam" id="PF02441"/>
    </source>
</evidence>
<evidence type="ECO:0000259" key="5">
    <source>
        <dbReference type="Pfam" id="PF04127"/>
    </source>
</evidence>
<feature type="binding site" evidence="3">
    <location>
        <position position="281"/>
    </location>
    <ligand>
        <name>CTP</name>
        <dbReference type="ChEBI" id="CHEBI:37563"/>
    </ligand>
</feature>
<dbReference type="EC" id="4.1.1.36" evidence="3"/>
<accession>A8A9Y4</accession>
<feature type="domain" description="DNA/pantothenate metabolism flavoprotein C-terminal" evidence="5">
    <location>
        <begin position="191"/>
        <end position="393"/>
    </location>
</feature>
<evidence type="ECO:0000313" key="7">
    <source>
        <dbReference type="Proteomes" id="UP000000262"/>
    </source>
</evidence>
<dbReference type="SUPFAM" id="SSF102645">
    <property type="entry name" value="CoaB-like"/>
    <property type="match status" value="1"/>
</dbReference>
<dbReference type="RefSeq" id="WP_011998588.1">
    <property type="nucleotide sequence ID" value="NC_009776.1"/>
</dbReference>
<gene>
    <name evidence="3" type="primary">coaBC</name>
    <name evidence="6" type="ordered locus">Igni_0554</name>
</gene>
<keyword evidence="1 3" id="KW-0210">Decarboxylase</keyword>
<dbReference type="HAMAP" id="MF_02225">
    <property type="entry name" value="CoaBC"/>
    <property type="match status" value="1"/>
</dbReference>
<dbReference type="GO" id="GO:0071513">
    <property type="term" value="C:phosphopantothenoylcysteine decarboxylase complex"/>
    <property type="evidence" value="ECO:0007669"/>
    <property type="project" value="TreeGrafter"/>
</dbReference>
<dbReference type="GO" id="GO:0015937">
    <property type="term" value="P:coenzyme A biosynthetic process"/>
    <property type="evidence" value="ECO:0007669"/>
    <property type="project" value="UniProtKB-UniRule"/>
</dbReference>
<dbReference type="Pfam" id="PF04127">
    <property type="entry name" value="DFP"/>
    <property type="match status" value="1"/>
</dbReference>
<evidence type="ECO:0000256" key="3">
    <source>
        <dbReference type="HAMAP-Rule" id="MF_02225"/>
    </source>
</evidence>
<keyword evidence="3" id="KW-0288">FMN</keyword>
<keyword evidence="7" id="KW-1185">Reference proteome</keyword>
<keyword evidence="3" id="KW-0460">Magnesium</keyword>
<dbReference type="InterPro" id="IPR005252">
    <property type="entry name" value="CoaBC"/>
</dbReference>
<dbReference type="SUPFAM" id="SSF52507">
    <property type="entry name" value="Homo-oligomeric flavin-containing Cys decarboxylases, HFCD"/>
    <property type="match status" value="1"/>
</dbReference>
<dbReference type="KEGG" id="iho:Igni_0554"/>
<sequence>MHPAEEIRGLKWRSLSGKIIALGVSYSVALYKSIDVARELLKRDGRVKVIMTREASRVISPEVFHWATGEEPVVELTGETEHVSLAKEVSSMAIAPATLNVMSKLAYGVTDDPVVLTALNVKEYGKPVLIFPSMHLSMLKSPQYERAKATLEEMGYVVVEPTVEGGRVRFPEPEWVANLVESVTLRGRDYRGIKALVTSGPTREYIDRIRLISNPSTGKMGSSLAWELFARGAEVTVVHGPSQAVYPPWVKRVPVETTEEMAEAVSEEEYDVAFLAAAPADYKPERRFEGKLDSAEGVELKLVPTPKVAKRVRARVKVGFTAIVGEDVLGQAENKLEKYGFDMIVANRVDRKDIGFASDMNEVFILHKDGRVKHVAKVPKLLVARAILDEVKELLRSDQP</sequence>
<dbReference type="eggNOG" id="arCOG01704">
    <property type="taxonomic scope" value="Archaea"/>
</dbReference>
<comment type="cofactor">
    <cofactor evidence="3">
        <name>Mg(2+)</name>
        <dbReference type="ChEBI" id="CHEBI:18420"/>
    </cofactor>
</comment>
<dbReference type="EC" id="6.3.2.5" evidence="3"/>
<feature type="binding site" evidence="3">
    <location>
        <position position="291"/>
    </location>
    <ligand>
        <name>CTP</name>
        <dbReference type="ChEBI" id="CHEBI:37563"/>
    </ligand>
</feature>
<dbReference type="Gene3D" id="3.40.50.10300">
    <property type="entry name" value="CoaB-like"/>
    <property type="match status" value="1"/>
</dbReference>
<proteinExistence type="inferred from homology"/>
<dbReference type="Proteomes" id="UP000000262">
    <property type="component" value="Chromosome"/>
</dbReference>
<comment type="cofactor">
    <cofactor evidence="3">
        <name>FMN</name>
        <dbReference type="ChEBI" id="CHEBI:58210"/>
    </cofactor>
    <text evidence="3">Binds 1 FMN per subunit.</text>
</comment>
<dbReference type="HOGENOM" id="CLU_033319_0_3_2"/>
<dbReference type="GO" id="GO:0004633">
    <property type="term" value="F:phosphopantothenoylcysteine decarboxylase activity"/>
    <property type="evidence" value="ECO:0007669"/>
    <property type="project" value="UniProtKB-UniRule"/>
</dbReference>
<keyword evidence="2 3" id="KW-0456">Lyase</keyword>
<evidence type="ECO:0000256" key="2">
    <source>
        <dbReference type="ARBA" id="ARBA00023239"/>
    </source>
</evidence>
<name>A8A9Y4_IGNH4</name>
<comment type="similarity">
    <text evidence="3">In the C-terminal section; belongs to the PPC synthetase family.</text>
</comment>
<keyword evidence="3" id="KW-0285">Flavoprotein</keyword>
<dbReference type="EMBL" id="CP000816">
    <property type="protein sequence ID" value="ABU81736.1"/>
    <property type="molecule type" value="Genomic_DNA"/>
</dbReference>
<dbReference type="GO" id="GO:0004632">
    <property type="term" value="F:phosphopantothenate--cysteine ligase activity"/>
    <property type="evidence" value="ECO:0007669"/>
    <property type="project" value="UniProtKB-UniRule"/>
</dbReference>
<feature type="region of interest" description="Phosphopantothenoylcysteine decarboxylase" evidence="3">
    <location>
        <begin position="1"/>
        <end position="194"/>
    </location>
</feature>
<feature type="domain" description="Flavoprotein" evidence="4">
    <location>
        <begin position="19"/>
        <end position="151"/>
    </location>
</feature>
<comment type="similarity">
    <text evidence="3">In the N-terminal section; belongs to the HFCD (homo-oligomeric flavin containing Cys decarboxylase) superfamily.</text>
</comment>
<dbReference type="GeneID" id="5562553"/>
<comment type="catalytic activity">
    <reaction evidence="3">
        <text>(R)-4'-phosphopantothenate + L-cysteine + CTP = N-[(R)-4-phosphopantothenoyl]-L-cysteine + CMP + diphosphate + H(+)</text>
        <dbReference type="Rhea" id="RHEA:19397"/>
        <dbReference type="ChEBI" id="CHEBI:10986"/>
        <dbReference type="ChEBI" id="CHEBI:15378"/>
        <dbReference type="ChEBI" id="CHEBI:33019"/>
        <dbReference type="ChEBI" id="CHEBI:35235"/>
        <dbReference type="ChEBI" id="CHEBI:37563"/>
        <dbReference type="ChEBI" id="CHEBI:59458"/>
        <dbReference type="ChEBI" id="CHEBI:60377"/>
        <dbReference type="EC" id="6.3.2.5"/>
    </reaction>
</comment>
<keyword evidence="3" id="KW-0479">Metal-binding</keyword>
<dbReference type="PANTHER" id="PTHR14359">
    <property type="entry name" value="HOMO-OLIGOMERIC FLAVIN CONTAINING CYS DECARBOXYLASE FAMILY"/>
    <property type="match status" value="1"/>
</dbReference>
<evidence type="ECO:0000256" key="1">
    <source>
        <dbReference type="ARBA" id="ARBA00022793"/>
    </source>
</evidence>
<dbReference type="UniPathway" id="UPA00241"/>
<comment type="catalytic activity">
    <reaction evidence="3">
        <text>N-[(R)-4-phosphopantothenoyl]-L-cysteine + H(+) = (R)-4'-phosphopantetheine + CO2</text>
        <dbReference type="Rhea" id="RHEA:16793"/>
        <dbReference type="ChEBI" id="CHEBI:15378"/>
        <dbReference type="ChEBI" id="CHEBI:16526"/>
        <dbReference type="ChEBI" id="CHEBI:59458"/>
        <dbReference type="ChEBI" id="CHEBI:61723"/>
        <dbReference type="EC" id="4.1.1.36"/>
    </reaction>
</comment>
<feature type="binding site" evidence="3">
    <location>
        <position position="335"/>
    </location>
    <ligand>
        <name>CTP</name>
        <dbReference type="ChEBI" id="CHEBI:37563"/>
    </ligand>
</feature>
<dbReference type="InterPro" id="IPR007085">
    <property type="entry name" value="DNA/pantothenate-metab_flavo_C"/>
</dbReference>
<evidence type="ECO:0000313" key="6">
    <source>
        <dbReference type="EMBL" id="ABU81736.1"/>
    </source>
</evidence>
<dbReference type="NCBIfam" id="TIGR00521">
    <property type="entry name" value="coaBC_dfp"/>
    <property type="match status" value="1"/>
</dbReference>
<dbReference type="InterPro" id="IPR036551">
    <property type="entry name" value="Flavin_trans-like"/>
</dbReference>
<dbReference type="InterPro" id="IPR035929">
    <property type="entry name" value="CoaB-like_sf"/>
</dbReference>
<dbReference type="InterPro" id="IPR003382">
    <property type="entry name" value="Flavoprotein"/>
</dbReference>
<organism evidence="6 7">
    <name type="scientific">Ignicoccus hospitalis (strain KIN4/I / DSM 18386 / JCM 14125)</name>
    <dbReference type="NCBI Taxonomy" id="453591"/>
    <lineage>
        <taxon>Archaea</taxon>
        <taxon>Thermoproteota</taxon>
        <taxon>Thermoprotei</taxon>
        <taxon>Desulfurococcales</taxon>
        <taxon>Desulfurococcaceae</taxon>
        <taxon>Ignicoccus</taxon>
    </lineage>
</organism>
<comment type="function">
    <text evidence="3">Catalyzes two sequential steps in the biosynthesis of coenzyme A. In the first step cysteine is conjugated to 4'-phosphopantothenate to form 4-phosphopantothenoylcysteine. In the second step the latter compound is decarboxylated to form 4'-phosphopantotheine.</text>
</comment>
<dbReference type="Pfam" id="PF02441">
    <property type="entry name" value="Flavoprotein"/>
    <property type="match status" value="1"/>
</dbReference>
<dbReference type="GO" id="GO:0015941">
    <property type="term" value="P:pantothenate catabolic process"/>
    <property type="evidence" value="ECO:0007669"/>
    <property type="project" value="InterPro"/>
</dbReference>